<protein>
    <recommendedName>
        <fullName evidence="1">Putative aromatic acid exporter C-terminal domain-containing protein</fullName>
    </recommendedName>
</protein>
<reference evidence="2 3" key="1">
    <citation type="submission" date="2023-01" db="EMBL/GenBank/DDBJ databases">
        <authorList>
            <person name="Whitehead M."/>
        </authorList>
    </citation>
    <scope>NUCLEOTIDE SEQUENCE [LARGE SCALE GENOMIC DNA]</scope>
</reference>
<gene>
    <name evidence="2" type="ORF">MEUPH1_LOCUS9031</name>
</gene>
<name>A0AAV0WAL3_9HEMI</name>
<feature type="domain" description="Putative aromatic acid exporter C-terminal" evidence="1">
    <location>
        <begin position="6"/>
        <end position="74"/>
    </location>
</feature>
<dbReference type="AlphaFoldDB" id="A0AAV0WAL3"/>
<comment type="caution">
    <text evidence="2">The sequence shown here is derived from an EMBL/GenBank/DDBJ whole genome shotgun (WGS) entry which is preliminary data.</text>
</comment>
<proteinExistence type="predicted"/>
<keyword evidence="3" id="KW-1185">Reference proteome</keyword>
<dbReference type="Proteomes" id="UP001160148">
    <property type="component" value="Unassembled WGS sequence"/>
</dbReference>
<sequence length="103" mass="12556">MPKFNKRTLAMMAIILDEEEENCHQKRRTTFVREMLIKRNQFGEYHTLFNDLQDDETSFYKYFRMSQHQFYVLLSKLDFQITKQNTTFREAISAKEKLMGCLR</sequence>
<evidence type="ECO:0000259" key="1">
    <source>
        <dbReference type="Pfam" id="PF11728"/>
    </source>
</evidence>
<dbReference type="Pfam" id="PF11728">
    <property type="entry name" value="ArAE_1_C"/>
    <property type="match status" value="1"/>
</dbReference>
<dbReference type="InterPro" id="IPR021062">
    <property type="entry name" value="ArAE_1_C"/>
</dbReference>
<evidence type="ECO:0000313" key="3">
    <source>
        <dbReference type="Proteomes" id="UP001160148"/>
    </source>
</evidence>
<accession>A0AAV0WAL3</accession>
<dbReference type="EMBL" id="CARXXK010000002">
    <property type="protein sequence ID" value="CAI6352837.1"/>
    <property type="molecule type" value="Genomic_DNA"/>
</dbReference>
<evidence type="ECO:0000313" key="2">
    <source>
        <dbReference type="EMBL" id="CAI6352837.1"/>
    </source>
</evidence>
<organism evidence="2 3">
    <name type="scientific">Macrosiphum euphorbiae</name>
    <name type="common">potato aphid</name>
    <dbReference type="NCBI Taxonomy" id="13131"/>
    <lineage>
        <taxon>Eukaryota</taxon>
        <taxon>Metazoa</taxon>
        <taxon>Ecdysozoa</taxon>
        <taxon>Arthropoda</taxon>
        <taxon>Hexapoda</taxon>
        <taxon>Insecta</taxon>
        <taxon>Pterygota</taxon>
        <taxon>Neoptera</taxon>
        <taxon>Paraneoptera</taxon>
        <taxon>Hemiptera</taxon>
        <taxon>Sternorrhyncha</taxon>
        <taxon>Aphidomorpha</taxon>
        <taxon>Aphidoidea</taxon>
        <taxon>Aphididae</taxon>
        <taxon>Macrosiphini</taxon>
        <taxon>Macrosiphum</taxon>
    </lineage>
</organism>